<dbReference type="AlphaFoldDB" id="A0A7C4DZZ1"/>
<evidence type="ECO:0008006" key="4">
    <source>
        <dbReference type="Google" id="ProtNLM"/>
    </source>
</evidence>
<sequence>MLRDSKHLYLDHDFVETGDGWIFGVVSNTHPPGRILAYLKYIPGNGVWTRDGIAYKRVLTTYSMREVAQMVENVRRSRPEYIYMDPANGEEFVYVPVERVMKHYRCEEGLARILERPLNRVEAVCAELVNQLSSRSGVSIGFFGVSGSLLLRLYNPAADIDLVVYGGENFRKVIEASYRLQTETTLAENHAILVKNYMTKYPITQEDAEELAKRCRTRGIYNGTPYSLHAVKTLRENKRNYGEVVSRYIGVEKTILRITDASESMFTPAVYGVEDIGGKNVEQLICYDTTFAALFTEGDVVEALGKLEKTNDIIENRVYRSLVIGTTRTADIEYVKPLRSV</sequence>
<dbReference type="EMBL" id="DTAD01000034">
    <property type="protein sequence ID" value="HGN90165.1"/>
    <property type="molecule type" value="Genomic_DNA"/>
</dbReference>
<accession>A0A7C4DZZ1</accession>
<evidence type="ECO:0000313" key="1">
    <source>
        <dbReference type="EMBL" id="HGL41306.1"/>
    </source>
</evidence>
<reference evidence="2" key="1">
    <citation type="journal article" date="2020" name="mSystems">
        <title>Genome- and Community-Level Interaction Insights into Carbon Utilization and Element Cycling Functions of Hydrothermarchaeota in Hydrothermal Sediment.</title>
        <authorList>
            <person name="Zhou Z."/>
            <person name="Liu Y."/>
            <person name="Xu W."/>
            <person name="Pan J."/>
            <person name="Luo Z.H."/>
            <person name="Li M."/>
        </authorList>
    </citation>
    <scope>NUCLEOTIDE SEQUENCE [LARGE SCALE GENOMIC DNA]</scope>
    <source>
        <strain evidence="3">SpSt-1073</strain>
        <strain evidence="2">SpSt-613</strain>
        <strain evidence="1">SpSt-669</strain>
    </source>
</reference>
<proteinExistence type="predicted"/>
<protein>
    <recommendedName>
        <fullName evidence="4">Polymerase nucleotidyl transferase domain-containing protein</fullName>
    </recommendedName>
</protein>
<gene>
    <name evidence="3" type="ORF">ENM30_01115</name>
    <name evidence="2" type="ORF">ENT82_03425</name>
    <name evidence="1" type="ORF">ENU43_06550</name>
</gene>
<evidence type="ECO:0000313" key="3">
    <source>
        <dbReference type="EMBL" id="HHN51892.1"/>
    </source>
</evidence>
<evidence type="ECO:0000313" key="2">
    <source>
        <dbReference type="EMBL" id="HGN90165.1"/>
    </source>
</evidence>
<dbReference type="EMBL" id="DTCM01000079">
    <property type="protein sequence ID" value="HGL41306.1"/>
    <property type="molecule type" value="Genomic_DNA"/>
</dbReference>
<name>A0A7C4DZZ1_CALS0</name>
<dbReference type="EMBL" id="DRXG01000018">
    <property type="protein sequence ID" value="HHN51892.1"/>
    <property type="molecule type" value="Genomic_DNA"/>
</dbReference>
<comment type="caution">
    <text evidence="2">The sequence shown here is derived from an EMBL/GenBank/DDBJ whole genome shotgun (WGS) entry which is preliminary data.</text>
</comment>
<organism evidence="2">
    <name type="scientific">Caldiarchaeum subterraneum</name>
    <dbReference type="NCBI Taxonomy" id="311458"/>
    <lineage>
        <taxon>Archaea</taxon>
        <taxon>Nitrososphaerota</taxon>
        <taxon>Candidatus Caldarchaeales</taxon>
        <taxon>Candidatus Caldarchaeaceae</taxon>
        <taxon>Candidatus Caldarchaeum</taxon>
    </lineage>
</organism>